<keyword evidence="3" id="KW-0804">Transcription</keyword>
<keyword evidence="2" id="KW-0238">DNA-binding</keyword>
<dbReference type="GO" id="GO:0005829">
    <property type="term" value="C:cytosol"/>
    <property type="evidence" value="ECO:0007669"/>
    <property type="project" value="TreeGrafter"/>
</dbReference>
<dbReference type="GO" id="GO:0003677">
    <property type="term" value="F:DNA binding"/>
    <property type="evidence" value="ECO:0007669"/>
    <property type="project" value="UniProtKB-KW"/>
</dbReference>
<dbReference type="SUPFAM" id="SSF46785">
    <property type="entry name" value="Winged helix' DNA-binding domain"/>
    <property type="match status" value="1"/>
</dbReference>
<evidence type="ECO:0000313" key="6">
    <source>
        <dbReference type="Proteomes" id="UP000001916"/>
    </source>
</evidence>
<dbReference type="SUPFAM" id="SSF51206">
    <property type="entry name" value="cAMP-binding domain-like"/>
    <property type="match status" value="1"/>
</dbReference>
<proteinExistence type="predicted"/>
<reference evidence="5 6" key="1">
    <citation type="journal article" date="2010" name="Stand. Genomic Sci.">
        <title>Complete genome sequence of Meiothermus silvanus type strain (VI-R2).</title>
        <authorList>
            <person name="Sikorski J."/>
            <person name="Tindall B.J."/>
            <person name="Lowry S."/>
            <person name="Lucas S."/>
            <person name="Nolan M."/>
            <person name="Copeland A."/>
            <person name="Glavina Del Rio T."/>
            <person name="Tice H."/>
            <person name="Cheng J.F."/>
            <person name="Han C."/>
            <person name="Pitluck S."/>
            <person name="Liolios K."/>
            <person name="Ivanova N."/>
            <person name="Mavromatis K."/>
            <person name="Mikhailova N."/>
            <person name="Pati A."/>
            <person name="Goodwin L."/>
            <person name="Chen A."/>
            <person name="Palaniappan K."/>
            <person name="Land M."/>
            <person name="Hauser L."/>
            <person name="Chang Y.J."/>
            <person name="Jeffries C.D."/>
            <person name="Rohde M."/>
            <person name="Goker M."/>
            <person name="Woyke T."/>
            <person name="Bristow J."/>
            <person name="Eisen J.A."/>
            <person name="Markowitz V."/>
            <person name="Hugenholtz P."/>
            <person name="Kyrpides N.C."/>
            <person name="Klenk H.P."/>
            <person name="Lapidus A."/>
        </authorList>
    </citation>
    <scope>NUCLEOTIDE SEQUENCE [LARGE SCALE GENOMIC DNA]</scope>
    <source>
        <strain evidence="6">ATCC 700542 / DSM 9946 / VI-R2</strain>
    </source>
</reference>
<dbReference type="InterPro" id="IPR050397">
    <property type="entry name" value="Env_Response_Regulators"/>
</dbReference>
<name>D7BEF8_ALLS1</name>
<evidence type="ECO:0000256" key="1">
    <source>
        <dbReference type="ARBA" id="ARBA00023015"/>
    </source>
</evidence>
<evidence type="ECO:0000256" key="3">
    <source>
        <dbReference type="ARBA" id="ARBA00023163"/>
    </source>
</evidence>
<dbReference type="PANTHER" id="PTHR24567:SF26">
    <property type="entry name" value="REGULATORY PROTEIN YEIL"/>
    <property type="match status" value="1"/>
</dbReference>
<keyword evidence="6" id="KW-1185">Reference proteome</keyword>
<dbReference type="Gene3D" id="2.60.120.10">
    <property type="entry name" value="Jelly Rolls"/>
    <property type="match status" value="1"/>
</dbReference>
<dbReference type="eggNOG" id="COG0664">
    <property type="taxonomic scope" value="Bacteria"/>
</dbReference>
<dbReference type="Pfam" id="PF13545">
    <property type="entry name" value="HTH_Crp_2"/>
    <property type="match status" value="1"/>
</dbReference>
<evidence type="ECO:0000256" key="2">
    <source>
        <dbReference type="ARBA" id="ARBA00023125"/>
    </source>
</evidence>
<dbReference type="InterPro" id="IPR036390">
    <property type="entry name" value="WH_DNA-bd_sf"/>
</dbReference>
<dbReference type="InterPro" id="IPR012318">
    <property type="entry name" value="HTH_CRP"/>
</dbReference>
<dbReference type="PANTHER" id="PTHR24567">
    <property type="entry name" value="CRP FAMILY TRANSCRIPTIONAL REGULATORY PROTEIN"/>
    <property type="match status" value="1"/>
</dbReference>
<dbReference type="EMBL" id="CP002042">
    <property type="protein sequence ID" value="ADH63201.1"/>
    <property type="molecule type" value="Genomic_DNA"/>
</dbReference>
<sequence length="255" mass="28769">MHTWSLSALDINRLLECLSPSVQEILKAQGRYKTLRTGEMASSMGEPLVAYVHKGWFKLMRFTEYGDEQLIAVRRKGSFIGLETLTHPRNAAPEVVAIAPGEITVWPFELVQDLVERELELTRCFLHLLADQIEEESNLRYLNQSTRVPARLARVLYLYALEEGQPTKKGLYIRMPFTQYDLALLLGVRRETVSLSLTELECEGVIQRTGKDVVVDTERMPRFLASEGALYGCPKTADLSSRIPVAASSRLAVNI</sequence>
<evidence type="ECO:0000259" key="4">
    <source>
        <dbReference type="PROSITE" id="PS51063"/>
    </source>
</evidence>
<dbReference type="KEGG" id="msv:Mesil_1307"/>
<dbReference type="CDD" id="cd00038">
    <property type="entry name" value="CAP_ED"/>
    <property type="match status" value="1"/>
</dbReference>
<dbReference type="AlphaFoldDB" id="D7BEF8"/>
<dbReference type="GO" id="GO:0003700">
    <property type="term" value="F:DNA-binding transcription factor activity"/>
    <property type="evidence" value="ECO:0007669"/>
    <property type="project" value="TreeGrafter"/>
</dbReference>
<dbReference type="Pfam" id="PF00027">
    <property type="entry name" value="cNMP_binding"/>
    <property type="match status" value="1"/>
</dbReference>
<dbReference type="STRING" id="526227.Mesil_1307"/>
<keyword evidence="1" id="KW-0805">Transcription regulation</keyword>
<dbReference type="PROSITE" id="PS51063">
    <property type="entry name" value="HTH_CRP_2"/>
    <property type="match status" value="1"/>
</dbReference>
<dbReference type="InterPro" id="IPR014710">
    <property type="entry name" value="RmlC-like_jellyroll"/>
</dbReference>
<accession>D7BEF8</accession>
<gene>
    <name evidence="5" type="ordered locus">Mesil_1307</name>
</gene>
<protein>
    <submittedName>
        <fullName evidence="5">Transcriptional regulator, Crp/Fnr family</fullName>
    </submittedName>
</protein>
<dbReference type="InterPro" id="IPR018490">
    <property type="entry name" value="cNMP-bd_dom_sf"/>
</dbReference>
<dbReference type="InterPro" id="IPR000595">
    <property type="entry name" value="cNMP-bd_dom"/>
</dbReference>
<evidence type="ECO:0000313" key="5">
    <source>
        <dbReference type="EMBL" id="ADH63201.1"/>
    </source>
</evidence>
<dbReference type="HOGENOM" id="CLU_1089065_0_0_0"/>
<organism evidence="5 6">
    <name type="scientific">Allomeiothermus silvanus (strain ATCC 700542 / DSM 9946 / NBRC 106475 / NCIMB 13440 / VI-R2)</name>
    <name type="common">Thermus silvanus</name>
    <dbReference type="NCBI Taxonomy" id="526227"/>
    <lineage>
        <taxon>Bacteria</taxon>
        <taxon>Thermotogati</taxon>
        <taxon>Deinococcota</taxon>
        <taxon>Deinococci</taxon>
        <taxon>Thermales</taxon>
        <taxon>Thermaceae</taxon>
        <taxon>Allomeiothermus</taxon>
    </lineage>
</organism>
<feature type="domain" description="HTH crp-type" evidence="4">
    <location>
        <begin position="146"/>
        <end position="219"/>
    </location>
</feature>
<dbReference type="Proteomes" id="UP000001916">
    <property type="component" value="Chromosome"/>
</dbReference>